<dbReference type="InterPro" id="IPR039279">
    <property type="entry name" value="QRT3-like"/>
</dbReference>
<comment type="caution">
    <text evidence="4">The sequence shown here is derived from an EMBL/GenBank/DDBJ whole genome shotgun (WGS) entry which is preliminary data.</text>
</comment>
<evidence type="ECO:0000259" key="3">
    <source>
        <dbReference type="Pfam" id="PF12708"/>
    </source>
</evidence>
<dbReference type="InterPro" id="IPR011050">
    <property type="entry name" value="Pectin_lyase_fold/virulence"/>
</dbReference>
<dbReference type="SUPFAM" id="SSF51126">
    <property type="entry name" value="Pectin lyase-like"/>
    <property type="match status" value="2"/>
</dbReference>
<dbReference type="EMBL" id="BAABJQ010000015">
    <property type="protein sequence ID" value="GAA5190973.1"/>
    <property type="molecule type" value="Genomic_DNA"/>
</dbReference>
<dbReference type="InterPro" id="IPR012334">
    <property type="entry name" value="Pectin_lyas_fold"/>
</dbReference>
<accession>A0ABP9S530</accession>
<evidence type="ECO:0000313" key="5">
    <source>
        <dbReference type="Proteomes" id="UP001501570"/>
    </source>
</evidence>
<reference evidence="5" key="1">
    <citation type="journal article" date="2019" name="Int. J. Syst. Evol. Microbiol.">
        <title>The Global Catalogue of Microorganisms (GCM) 10K type strain sequencing project: providing services to taxonomists for standard genome sequencing and annotation.</title>
        <authorList>
            <consortium name="The Broad Institute Genomics Platform"/>
            <consortium name="The Broad Institute Genome Sequencing Center for Infectious Disease"/>
            <person name="Wu L."/>
            <person name="Ma J."/>
        </authorList>
    </citation>
    <scope>NUCLEOTIDE SEQUENCE [LARGE SCALE GENOMIC DNA]</scope>
    <source>
        <strain evidence="5">JCM 18304</strain>
    </source>
</reference>
<proteinExistence type="predicted"/>
<dbReference type="Pfam" id="PF12708">
    <property type="entry name" value="Pect-lyase_RHGA_epim"/>
    <property type="match status" value="2"/>
</dbReference>
<keyword evidence="2" id="KW-0732">Signal</keyword>
<sequence>MTKKHLLAVTAALLLAVPLASAGMPERHASAATAQPAATSGWTPPSGWSTIAAERTFPDDLGGMVNVKDFHAVGDGSTDDTTAIQNAITATVHQVSGGPRILYFPSGTYLISKPLLWKDAKGNWASQLTLQGENQGTTSIKLTPDAAGYGSAATPKAMIETGSLPADPAHPVADGSGNEAFDNFIFDLTIDVGAKHPGATALDYLGNNYCGLRNVTLRSSDPSHVGAVGLDLTRDSNGPCLMKNVIIDGFAYGIKAANAQYSTTFQNLELENQTTVGISNTDNVLNIENLTSSDTVPVIQNSGSFASNLFGLVTLVDAHLTGGKAGVSAIQNSQTLYARGVDATTSAYRSVIQDASGSPVAGLSVAEYDSGPPFTQFGGGTASLGLPVADSPEFQESDKTKWANVVTFGADKTGKTDSSAAVNCAIASGATTIYFPTGTYLIDSTIVVNKNVREIEGFSSNLLPGPSFQGTTVNPMLLFENTASVSLDHFRFGNPNNTSIYFTGLRYLEDESASPVTIEDSVFNRLKTDTGSVYKNGINGTGDLFINDVDGANWEILHKQNVYARQLDTEGITRKVLNQGGNLWVLGYKLEKAGDAAHVAAGIDTELGGQTEVLGGLVYPVDKMPVNQAAFVVNNSRASFIYAVTNYLTLSTNPSTPDGNFKTQVEEVQAGVVRNLSSADVATKSKRGLGVMMPLYTSQP</sequence>
<organism evidence="4 5">
    <name type="scientific">Rugosimonospora acidiphila</name>
    <dbReference type="NCBI Taxonomy" id="556531"/>
    <lineage>
        <taxon>Bacteria</taxon>
        <taxon>Bacillati</taxon>
        <taxon>Actinomycetota</taxon>
        <taxon>Actinomycetes</taxon>
        <taxon>Micromonosporales</taxon>
        <taxon>Micromonosporaceae</taxon>
        <taxon>Rugosimonospora</taxon>
    </lineage>
</organism>
<dbReference type="PANTHER" id="PTHR33928">
    <property type="entry name" value="POLYGALACTURONASE QRT3"/>
    <property type="match status" value="1"/>
</dbReference>
<dbReference type="PANTHER" id="PTHR33928:SF2">
    <property type="entry name" value="PECTATE LYASE SUPERFAMILY PROTEIN DOMAIN-CONTAINING PROTEIN-RELATED"/>
    <property type="match status" value="1"/>
</dbReference>
<feature type="domain" description="Rhamnogalacturonase A/B/Epimerase-like pectate lyase" evidence="3">
    <location>
        <begin position="402"/>
        <end position="452"/>
    </location>
</feature>
<dbReference type="Proteomes" id="UP001501570">
    <property type="component" value="Unassembled WGS sequence"/>
</dbReference>
<feature type="signal peptide" evidence="2">
    <location>
        <begin position="1"/>
        <end position="22"/>
    </location>
</feature>
<dbReference type="RefSeq" id="WP_345632944.1">
    <property type="nucleotide sequence ID" value="NZ_BAABJQ010000015.1"/>
</dbReference>
<evidence type="ECO:0000256" key="2">
    <source>
        <dbReference type="SAM" id="SignalP"/>
    </source>
</evidence>
<feature type="chain" id="PRO_5047519961" description="Rhamnogalacturonase A/B/Epimerase-like pectate lyase domain-containing protein" evidence="2">
    <location>
        <begin position="23"/>
        <end position="700"/>
    </location>
</feature>
<keyword evidence="5" id="KW-1185">Reference proteome</keyword>
<evidence type="ECO:0000313" key="4">
    <source>
        <dbReference type="EMBL" id="GAA5190973.1"/>
    </source>
</evidence>
<name>A0ABP9S530_9ACTN</name>
<feature type="compositionally biased region" description="Low complexity" evidence="1">
    <location>
        <begin position="30"/>
        <end position="40"/>
    </location>
</feature>
<protein>
    <recommendedName>
        <fullName evidence="3">Rhamnogalacturonase A/B/Epimerase-like pectate lyase domain-containing protein</fullName>
    </recommendedName>
</protein>
<dbReference type="Gene3D" id="2.160.20.10">
    <property type="entry name" value="Single-stranded right-handed beta-helix, Pectin lyase-like"/>
    <property type="match status" value="2"/>
</dbReference>
<gene>
    <name evidence="4" type="ORF">GCM10023322_47320</name>
</gene>
<dbReference type="InterPro" id="IPR024535">
    <property type="entry name" value="RHGA/B-epi-like_pectate_lyase"/>
</dbReference>
<feature type="region of interest" description="Disordered" evidence="1">
    <location>
        <begin position="28"/>
        <end position="47"/>
    </location>
</feature>
<evidence type="ECO:0000256" key="1">
    <source>
        <dbReference type="SAM" id="MobiDB-lite"/>
    </source>
</evidence>
<feature type="domain" description="Rhamnogalacturonase A/B/Epimerase-like pectate lyase" evidence="3">
    <location>
        <begin position="65"/>
        <end position="287"/>
    </location>
</feature>